<dbReference type="Proteomes" id="UP001217089">
    <property type="component" value="Unassembled WGS sequence"/>
</dbReference>
<evidence type="ECO:0000256" key="6">
    <source>
        <dbReference type="ARBA" id="ARBA00022989"/>
    </source>
</evidence>
<feature type="transmembrane region" description="Helical" evidence="18">
    <location>
        <begin position="517"/>
        <end position="538"/>
    </location>
</feature>
<feature type="transmembrane region" description="Helical" evidence="18">
    <location>
        <begin position="634"/>
        <end position="655"/>
    </location>
</feature>
<comment type="subcellular location">
    <subcellularLocation>
        <location evidence="1">Cell projection</location>
        <location evidence="1">Neuron projection</location>
    </subcellularLocation>
    <subcellularLocation>
        <location evidence="16">Postsynaptic cell membrane</location>
        <topology evidence="16">Multi-pass membrane protein</topology>
    </subcellularLocation>
</comment>
<dbReference type="InterPro" id="IPR054714">
    <property type="entry name" value="GPR158_179_extracellular"/>
</dbReference>
<dbReference type="PANTHER" id="PTHR32546">
    <property type="entry name" value="G-PROTEIN COUPLED RECEPTOR 158-RELATED"/>
    <property type="match status" value="1"/>
</dbReference>
<evidence type="ECO:0000256" key="19">
    <source>
        <dbReference type="SAM" id="SignalP"/>
    </source>
</evidence>
<feature type="compositionally biased region" description="Basic and acidic residues" evidence="17">
    <location>
        <begin position="773"/>
        <end position="784"/>
    </location>
</feature>
<feature type="compositionally biased region" description="Basic residues" evidence="17">
    <location>
        <begin position="763"/>
        <end position="772"/>
    </location>
</feature>
<keyword evidence="9 18" id="KW-0472">Membrane</keyword>
<keyword evidence="4 18" id="KW-0812">Transmembrane</keyword>
<comment type="similarity">
    <text evidence="2">Belongs to the G-protein coupled receptor 3 family.</text>
</comment>
<reference evidence="21 22" key="1">
    <citation type="submission" date="2022-12" db="EMBL/GenBank/DDBJ databases">
        <title>Chromosome-level genome of Tegillarca granosa.</title>
        <authorList>
            <person name="Kim J."/>
        </authorList>
    </citation>
    <scope>NUCLEOTIDE SEQUENCE [LARGE SCALE GENOMIC DNA]</scope>
    <source>
        <strain evidence="21">Teg-2019</strain>
        <tissue evidence="21">Adductor muscle</tissue>
    </source>
</reference>
<dbReference type="InterPro" id="IPR043458">
    <property type="entry name" value="GPR158/179"/>
</dbReference>
<dbReference type="InterPro" id="IPR009030">
    <property type="entry name" value="Growth_fac_rcpt_cys_sf"/>
</dbReference>
<keyword evidence="5 19" id="KW-0732">Signal</keyword>
<dbReference type="Gene3D" id="3.30.450.20">
    <property type="entry name" value="PAS domain"/>
    <property type="match status" value="1"/>
</dbReference>
<gene>
    <name evidence="21" type="ORF">KUTeg_001739</name>
</gene>
<organism evidence="21 22">
    <name type="scientific">Tegillarca granosa</name>
    <name type="common">Malaysian cockle</name>
    <name type="synonym">Anadara granosa</name>
    <dbReference type="NCBI Taxonomy" id="220873"/>
    <lineage>
        <taxon>Eukaryota</taxon>
        <taxon>Metazoa</taxon>
        <taxon>Spiralia</taxon>
        <taxon>Lophotrochozoa</taxon>
        <taxon>Mollusca</taxon>
        <taxon>Bivalvia</taxon>
        <taxon>Autobranchia</taxon>
        <taxon>Pteriomorphia</taxon>
        <taxon>Arcoida</taxon>
        <taxon>Arcoidea</taxon>
        <taxon>Arcidae</taxon>
        <taxon>Tegillarca</taxon>
    </lineage>
</organism>
<evidence type="ECO:0000256" key="1">
    <source>
        <dbReference type="ARBA" id="ARBA00004487"/>
    </source>
</evidence>
<feature type="chain" id="PRO_5046458882" description="G-protein coupled receptors family 3 profile domain-containing protein" evidence="19">
    <location>
        <begin position="31"/>
        <end position="827"/>
    </location>
</feature>
<evidence type="ECO:0000256" key="5">
    <source>
        <dbReference type="ARBA" id="ARBA00022729"/>
    </source>
</evidence>
<evidence type="ECO:0000256" key="16">
    <source>
        <dbReference type="ARBA" id="ARBA00034104"/>
    </source>
</evidence>
<feature type="signal peptide" evidence="19">
    <location>
        <begin position="1"/>
        <end position="30"/>
    </location>
</feature>
<dbReference type="CDD" id="cd12913">
    <property type="entry name" value="PDC1_MCP_like"/>
    <property type="match status" value="1"/>
</dbReference>
<evidence type="ECO:0000256" key="9">
    <source>
        <dbReference type="ARBA" id="ARBA00023136"/>
    </source>
</evidence>
<comment type="caution">
    <text evidence="21">The sequence shown here is derived from an EMBL/GenBank/DDBJ whole genome shotgun (WGS) entry which is preliminary data.</text>
</comment>
<keyword evidence="6 18" id="KW-1133">Transmembrane helix</keyword>
<evidence type="ECO:0000256" key="14">
    <source>
        <dbReference type="ARBA" id="ARBA00023257"/>
    </source>
</evidence>
<dbReference type="PANTHER" id="PTHR32546:SF26">
    <property type="entry name" value="SMOG, ISOFORM D"/>
    <property type="match status" value="1"/>
</dbReference>
<dbReference type="InterPro" id="IPR017978">
    <property type="entry name" value="GPCR_3_C"/>
</dbReference>
<evidence type="ECO:0000256" key="11">
    <source>
        <dbReference type="ARBA" id="ARBA00023170"/>
    </source>
</evidence>
<feature type="transmembrane region" description="Helical" evidence="18">
    <location>
        <begin position="569"/>
        <end position="590"/>
    </location>
</feature>
<feature type="transmembrane region" description="Helical" evidence="18">
    <location>
        <begin position="406"/>
        <end position="431"/>
    </location>
</feature>
<evidence type="ECO:0000313" key="22">
    <source>
        <dbReference type="Proteomes" id="UP001217089"/>
    </source>
</evidence>
<proteinExistence type="inferred from homology"/>
<keyword evidence="11" id="KW-0675">Receptor</keyword>
<keyword evidence="12" id="KW-0325">Glycoprotein</keyword>
<feature type="region of interest" description="Disordered" evidence="17">
    <location>
        <begin position="763"/>
        <end position="790"/>
    </location>
</feature>
<evidence type="ECO:0000313" key="21">
    <source>
        <dbReference type="EMBL" id="KAJ8320152.1"/>
    </source>
</evidence>
<dbReference type="SUPFAM" id="SSF57184">
    <property type="entry name" value="Growth factor receptor domain"/>
    <property type="match status" value="1"/>
</dbReference>
<sequence length="827" mass="94851">MDTYVNFSRVLFCSLSILELVIFFLNSVECGHGMSDIPRKLNQLRYGYISKKQTEPPKKSTELPIISHEKIDLFSKETSKALKYIENINENEQLRVQECARLRTALTLNDFKLKFSKKSFLEIYSAPARKAVYIANGLTSLLFTHNRYWDLKHLNDTQIVVFSAILKYTVEHDSSIAGGGIAFDNGFFPYIKKTTSGVKKPTDLGIDFNYTDAEFYSIHETKNYSSFWKSNHFTSMVGTNSNNNSTSYVADTDGYWTNPYFDCWNLGIWVLTYSVPFFHIVRGKPEFRGVVMIDIDLNKTDINQCAQDNSLFSHSDKCQPETTQCTPLSGGGLKRGNYHCECQQGYYFPLTNASNKYYTGITLENVYLDYLYNKTNFSASSFQCSPCSQGCDECEDDSPCMAKFNILLRGIPLGIQSFCITVTLVIGIAVLRLRKSKVMVSGMWILLEVILLGAIFLYATVIIQYFEATTTICLIIPWFREIGFAIVYGSLILKMYRLLAEFQSRKAHRVHVRDKDLMKYLCCVIIVVLGYMSAWTTVTLDHISEGKTILEIGVTSTDNLKYYVCKSGWWEYVIEIAELLFLCFGIYLCYRVRSAPSDFSEGTYVSAAICYEAVLSTIFYILRHIYWLDLHPDYLFLMYFVRCQMTVTVTLLLIFGPKLLYAHRPPDDQSHIRNRAYSSSEPDNMAPETMKLNIGVSSNGDVDVGELSLADMEIEDIRLELKRLYTQLQIYKTRTMRKDNPHISKRRGGRKQTHRRFSLSQAFHHKHRHHHEHDHEHEMSKTPEESTNSAEAVTMAFETAANKCDDIHDKDNKSSGQCTVTFKMGLK</sequence>
<protein>
    <recommendedName>
        <fullName evidence="20">G-protein coupled receptors family 3 profile domain-containing protein</fullName>
    </recommendedName>
</protein>
<dbReference type="EMBL" id="JARBDR010000141">
    <property type="protein sequence ID" value="KAJ8320152.1"/>
    <property type="molecule type" value="Genomic_DNA"/>
</dbReference>
<keyword evidence="3" id="KW-1003">Cell membrane</keyword>
<keyword evidence="7" id="KW-0770">Synapse</keyword>
<evidence type="ECO:0000256" key="4">
    <source>
        <dbReference type="ARBA" id="ARBA00022692"/>
    </source>
</evidence>
<feature type="transmembrane region" description="Helical" evidence="18">
    <location>
        <begin position="443"/>
        <end position="466"/>
    </location>
</feature>
<evidence type="ECO:0000259" key="20">
    <source>
        <dbReference type="PROSITE" id="PS50259"/>
    </source>
</evidence>
<dbReference type="PROSITE" id="PS50259">
    <property type="entry name" value="G_PROTEIN_RECEP_F3_4"/>
    <property type="match status" value="1"/>
</dbReference>
<dbReference type="CDD" id="cd15293">
    <property type="entry name" value="7tmC_GPR158-like"/>
    <property type="match status" value="1"/>
</dbReference>
<evidence type="ECO:0000256" key="15">
    <source>
        <dbReference type="ARBA" id="ARBA00023273"/>
    </source>
</evidence>
<evidence type="ECO:0000256" key="8">
    <source>
        <dbReference type="ARBA" id="ARBA00023040"/>
    </source>
</evidence>
<keyword evidence="22" id="KW-1185">Reference proteome</keyword>
<feature type="domain" description="G-protein coupled receptors family 3 profile" evidence="20">
    <location>
        <begin position="408"/>
        <end position="678"/>
    </location>
</feature>
<evidence type="ECO:0000256" key="18">
    <source>
        <dbReference type="SAM" id="Phobius"/>
    </source>
</evidence>
<evidence type="ECO:0000256" key="2">
    <source>
        <dbReference type="ARBA" id="ARBA00007242"/>
    </source>
</evidence>
<evidence type="ECO:0000256" key="13">
    <source>
        <dbReference type="ARBA" id="ARBA00023224"/>
    </source>
</evidence>
<evidence type="ECO:0000256" key="17">
    <source>
        <dbReference type="SAM" id="MobiDB-lite"/>
    </source>
</evidence>
<evidence type="ECO:0000256" key="3">
    <source>
        <dbReference type="ARBA" id="ARBA00022475"/>
    </source>
</evidence>
<evidence type="ECO:0000256" key="10">
    <source>
        <dbReference type="ARBA" id="ARBA00023157"/>
    </source>
</evidence>
<keyword evidence="8" id="KW-0297">G-protein coupled receptor</keyword>
<keyword evidence="10" id="KW-1015">Disulfide bond</keyword>
<keyword evidence="14" id="KW-0628">Postsynaptic cell membrane</keyword>
<feature type="transmembrane region" description="Helical" evidence="18">
    <location>
        <begin position="602"/>
        <end position="622"/>
    </location>
</feature>
<evidence type="ECO:0000256" key="12">
    <source>
        <dbReference type="ARBA" id="ARBA00023180"/>
    </source>
</evidence>
<dbReference type="Pfam" id="PF22572">
    <property type="entry name" value="GPR158_179_EC"/>
    <property type="match status" value="1"/>
</dbReference>
<feature type="region of interest" description="Disordered" evidence="17">
    <location>
        <begin position="806"/>
        <end position="827"/>
    </location>
</feature>
<accession>A0ABQ9FSA6</accession>
<name>A0ABQ9FSA6_TEGGR</name>
<keyword evidence="13" id="KW-0807">Transducer</keyword>
<keyword evidence="15" id="KW-0966">Cell projection</keyword>
<dbReference type="Pfam" id="PF00003">
    <property type="entry name" value="7tm_3"/>
    <property type="match status" value="1"/>
</dbReference>
<feature type="transmembrane region" description="Helical" evidence="18">
    <location>
        <begin position="478"/>
        <end position="496"/>
    </location>
</feature>
<evidence type="ECO:0000256" key="7">
    <source>
        <dbReference type="ARBA" id="ARBA00023018"/>
    </source>
</evidence>